<dbReference type="InterPro" id="IPR004010">
    <property type="entry name" value="Double_Cache_2"/>
</dbReference>
<dbReference type="Pfam" id="PF00015">
    <property type="entry name" value="MCPsignal"/>
    <property type="match status" value="1"/>
</dbReference>
<feature type="transmembrane region" description="Helical" evidence="9">
    <location>
        <begin position="162"/>
        <end position="181"/>
    </location>
</feature>
<dbReference type="GO" id="GO:0006935">
    <property type="term" value="P:chemotaxis"/>
    <property type="evidence" value="ECO:0007669"/>
    <property type="project" value="UniProtKB-KW"/>
</dbReference>
<dbReference type="InterPro" id="IPR004089">
    <property type="entry name" value="MCPsignal_dom"/>
</dbReference>
<evidence type="ECO:0000256" key="7">
    <source>
        <dbReference type="ARBA" id="ARBA00029447"/>
    </source>
</evidence>
<dbReference type="HOGENOM" id="CLU_000445_107_21_5"/>
<dbReference type="SUPFAM" id="SSF158472">
    <property type="entry name" value="HAMP domain-like"/>
    <property type="match status" value="1"/>
</dbReference>
<gene>
    <name evidence="12" type="ordered locus">Caul_1387</name>
</gene>
<evidence type="ECO:0000256" key="3">
    <source>
        <dbReference type="ARBA" id="ARBA00022500"/>
    </source>
</evidence>
<dbReference type="GO" id="GO:0007165">
    <property type="term" value="P:signal transduction"/>
    <property type="evidence" value="ECO:0007669"/>
    <property type="project" value="UniProtKB-KW"/>
</dbReference>
<name>B0SZM7_CAUSK</name>
<evidence type="ECO:0000256" key="4">
    <source>
        <dbReference type="ARBA" id="ARBA00022692"/>
    </source>
</evidence>
<dbReference type="Pfam" id="PF08269">
    <property type="entry name" value="dCache_2"/>
    <property type="match status" value="1"/>
</dbReference>
<keyword evidence="5 9" id="KW-1133">Transmembrane helix</keyword>
<comment type="similarity">
    <text evidence="7">Belongs to the methyl-accepting chemotaxis (MCP) protein family.</text>
</comment>
<sequence length="615" mass="65052" precursor="true">MSMAKFRNLSIMARLRLVVLFAGIGLAVAIGVGLLNLSAAMHEDISLKTRSQVETAVSVAQHYVDEAKAGRMSEADAKIAAIGALKAMRYGGKEYFWITDLDTRMVMHPNKPALDGADVSKELDPTGKALFSEMTKVATSQGAGFVDYMWPKPGHDKPQPKISYVALMPAWGWVIGTGVYVDDIDDAIGMAALKLAGIGLALLLVVGLGATLLGVTITRPIMTLTQRMSGLAKGDKDSQVPFTDLANETGEMARALAIFRDAALDRERLEVEAEAMRGEAAADRQLREAADRAAAEVQQRVVTDVTAVAGRLAAGDLTVRLSDDFPSGYAELRENLNAALVQLASAMKAVRDNAHGIQHGADDIASASDNLSRRTEQQAATLEETTAALGELTSTVRRSAEDASQARAAVAVAQEQAQYSGTVADQAVAAMGEIEGSSQQIQQIIGVIDEIAFQTNLLALNAGVEAARAGDSGRGFAVVAQEVRALAQRSAEAAKEIKSLIGASSRQIGDGVTLVRDMGGALQDIVGKVNEIDVLMRGIAGLAADQSEGLSQINIAMLQIDQNTQQNAAMVEEATAAVHSLKNETNELADLVGRFELDEASPHVVAASDRRRLRA</sequence>
<protein>
    <submittedName>
        <fullName evidence="12">Methyl-accepting chemotaxis sensory transducer</fullName>
    </submittedName>
</protein>
<organism evidence="12">
    <name type="scientific">Caulobacter sp. (strain K31)</name>
    <dbReference type="NCBI Taxonomy" id="366602"/>
    <lineage>
        <taxon>Bacteria</taxon>
        <taxon>Pseudomonadati</taxon>
        <taxon>Pseudomonadota</taxon>
        <taxon>Alphaproteobacteria</taxon>
        <taxon>Caulobacterales</taxon>
        <taxon>Caulobacteraceae</taxon>
        <taxon>Caulobacter</taxon>
    </lineage>
</organism>
<evidence type="ECO:0000259" key="10">
    <source>
        <dbReference type="PROSITE" id="PS50111"/>
    </source>
</evidence>
<dbReference type="PROSITE" id="PS50885">
    <property type="entry name" value="HAMP"/>
    <property type="match status" value="2"/>
</dbReference>
<dbReference type="PANTHER" id="PTHR43531">
    <property type="entry name" value="PROTEIN ICFG"/>
    <property type="match status" value="1"/>
</dbReference>
<dbReference type="SMART" id="SM00283">
    <property type="entry name" value="MA"/>
    <property type="match status" value="1"/>
</dbReference>
<evidence type="ECO:0000256" key="8">
    <source>
        <dbReference type="PROSITE-ProRule" id="PRU00284"/>
    </source>
</evidence>
<evidence type="ECO:0000256" key="5">
    <source>
        <dbReference type="ARBA" id="ARBA00022989"/>
    </source>
</evidence>
<dbReference type="Gene3D" id="3.30.450.20">
    <property type="entry name" value="PAS domain"/>
    <property type="match status" value="1"/>
</dbReference>
<proteinExistence type="inferred from homology"/>
<dbReference type="GO" id="GO:0005886">
    <property type="term" value="C:plasma membrane"/>
    <property type="evidence" value="ECO:0007669"/>
    <property type="project" value="UniProtKB-SubCell"/>
</dbReference>
<dbReference type="PROSITE" id="PS50111">
    <property type="entry name" value="CHEMOTAXIS_TRANSDUC_2"/>
    <property type="match status" value="1"/>
</dbReference>
<dbReference type="FunFam" id="1.10.287.950:FF:000001">
    <property type="entry name" value="Methyl-accepting chemotaxis sensory transducer"/>
    <property type="match status" value="1"/>
</dbReference>
<dbReference type="EMBL" id="CP000927">
    <property type="protein sequence ID" value="ABZ70517.1"/>
    <property type="molecule type" value="Genomic_DNA"/>
</dbReference>
<keyword evidence="8" id="KW-0807">Transducer</keyword>
<dbReference type="STRING" id="366602.Caul_1387"/>
<dbReference type="KEGG" id="cak:Caul_1387"/>
<evidence type="ECO:0000256" key="6">
    <source>
        <dbReference type="ARBA" id="ARBA00023136"/>
    </source>
</evidence>
<dbReference type="CDD" id="cd11386">
    <property type="entry name" value="MCP_signal"/>
    <property type="match status" value="1"/>
</dbReference>
<evidence type="ECO:0000259" key="11">
    <source>
        <dbReference type="PROSITE" id="PS50885"/>
    </source>
</evidence>
<dbReference type="InterPro" id="IPR033480">
    <property type="entry name" value="sCache_2"/>
</dbReference>
<feature type="domain" description="HAMP" evidence="11">
    <location>
        <begin position="296"/>
        <end position="348"/>
    </location>
</feature>
<dbReference type="PANTHER" id="PTHR43531:SF11">
    <property type="entry name" value="METHYL-ACCEPTING CHEMOTAXIS PROTEIN 3"/>
    <property type="match status" value="1"/>
</dbReference>
<feature type="domain" description="HAMP" evidence="11">
    <location>
        <begin position="215"/>
        <end position="268"/>
    </location>
</feature>
<dbReference type="Gene3D" id="1.10.8.500">
    <property type="entry name" value="HAMP domain in histidine kinase"/>
    <property type="match status" value="1"/>
</dbReference>
<evidence type="ECO:0000313" key="12">
    <source>
        <dbReference type="EMBL" id="ABZ70517.1"/>
    </source>
</evidence>
<dbReference type="SUPFAM" id="SSF58104">
    <property type="entry name" value="Methyl-accepting chemotaxis protein (MCP) signaling domain"/>
    <property type="match status" value="1"/>
</dbReference>
<dbReference type="AlphaFoldDB" id="B0SZM7"/>
<accession>B0SZM7</accession>
<keyword evidence="3" id="KW-0145">Chemotaxis</keyword>
<keyword evidence="6 9" id="KW-0472">Membrane</keyword>
<feature type="domain" description="Methyl-accepting transducer" evidence="10">
    <location>
        <begin position="353"/>
        <end position="582"/>
    </location>
</feature>
<evidence type="ECO:0000256" key="1">
    <source>
        <dbReference type="ARBA" id="ARBA00004651"/>
    </source>
</evidence>
<feature type="transmembrane region" description="Helical" evidence="9">
    <location>
        <begin position="193"/>
        <end position="217"/>
    </location>
</feature>
<reference evidence="12" key="1">
    <citation type="submission" date="2008-01" db="EMBL/GenBank/DDBJ databases">
        <title>Complete sequence of chromosome of Caulobacter sp. K31.</title>
        <authorList>
            <consortium name="US DOE Joint Genome Institute"/>
            <person name="Copeland A."/>
            <person name="Lucas S."/>
            <person name="Lapidus A."/>
            <person name="Barry K."/>
            <person name="Glavina del Rio T."/>
            <person name="Dalin E."/>
            <person name="Tice H."/>
            <person name="Pitluck S."/>
            <person name="Bruce D."/>
            <person name="Goodwin L."/>
            <person name="Thompson L.S."/>
            <person name="Brettin T."/>
            <person name="Detter J.C."/>
            <person name="Han C."/>
            <person name="Schmutz J."/>
            <person name="Larimer F."/>
            <person name="Land M."/>
            <person name="Hauser L."/>
            <person name="Kyrpides N."/>
            <person name="Kim E."/>
            <person name="Stephens C."/>
            <person name="Richardson P."/>
        </authorList>
    </citation>
    <scope>NUCLEOTIDE SEQUENCE [LARGE SCALE GENOMIC DNA]</scope>
    <source>
        <strain evidence="12">K31</strain>
    </source>
</reference>
<dbReference type="InterPro" id="IPR051310">
    <property type="entry name" value="MCP_chemotaxis"/>
</dbReference>
<keyword evidence="2" id="KW-1003">Cell membrane</keyword>
<keyword evidence="4 9" id="KW-0812">Transmembrane</keyword>
<dbReference type="eggNOG" id="COG0840">
    <property type="taxonomic scope" value="Bacteria"/>
</dbReference>
<dbReference type="SMART" id="SM01049">
    <property type="entry name" value="Cache_2"/>
    <property type="match status" value="1"/>
</dbReference>
<dbReference type="OrthoDB" id="7168157at2"/>
<dbReference type="SMART" id="SM00304">
    <property type="entry name" value="HAMP"/>
    <property type="match status" value="2"/>
</dbReference>
<dbReference type="Gene3D" id="1.10.287.950">
    <property type="entry name" value="Methyl-accepting chemotaxis protein"/>
    <property type="match status" value="1"/>
</dbReference>
<comment type="subcellular location">
    <subcellularLocation>
        <location evidence="1">Cell membrane</location>
        <topology evidence="1">Multi-pass membrane protein</topology>
    </subcellularLocation>
</comment>
<evidence type="ECO:0000256" key="9">
    <source>
        <dbReference type="SAM" id="Phobius"/>
    </source>
</evidence>
<dbReference type="InterPro" id="IPR003660">
    <property type="entry name" value="HAMP_dom"/>
</dbReference>
<evidence type="ECO:0000256" key="2">
    <source>
        <dbReference type="ARBA" id="ARBA00022475"/>
    </source>
</evidence>